<protein>
    <submittedName>
        <fullName evidence="1">Uncharacterized protein</fullName>
    </submittedName>
</protein>
<reference evidence="1" key="1">
    <citation type="journal article" date="2014" name="PLoS ONE">
        <title>Transcriptome-Based Identification of ABC Transporters in the Western Tarnished Plant Bug Lygus hesperus.</title>
        <authorList>
            <person name="Hull J.J."/>
            <person name="Chaney K."/>
            <person name="Geib S.M."/>
            <person name="Fabrick J.A."/>
            <person name="Brent C.S."/>
            <person name="Walsh D."/>
            <person name="Lavine L.C."/>
        </authorList>
    </citation>
    <scope>NUCLEOTIDE SEQUENCE</scope>
</reference>
<dbReference type="EMBL" id="GBHO01042552">
    <property type="protein sequence ID" value="JAG01052.1"/>
    <property type="molecule type" value="Transcribed_RNA"/>
</dbReference>
<gene>
    <name evidence="1" type="ORF">CM83_102565</name>
</gene>
<organism evidence="1">
    <name type="scientific">Lygus hesperus</name>
    <name type="common">Western plant bug</name>
    <dbReference type="NCBI Taxonomy" id="30085"/>
    <lineage>
        <taxon>Eukaryota</taxon>
        <taxon>Metazoa</taxon>
        <taxon>Ecdysozoa</taxon>
        <taxon>Arthropoda</taxon>
        <taxon>Hexapoda</taxon>
        <taxon>Insecta</taxon>
        <taxon>Pterygota</taxon>
        <taxon>Neoptera</taxon>
        <taxon>Paraneoptera</taxon>
        <taxon>Hemiptera</taxon>
        <taxon>Heteroptera</taxon>
        <taxon>Panheteroptera</taxon>
        <taxon>Cimicomorpha</taxon>
        <taxon>Miridae</taxon>
        <taxon>Mirini</taxon>
        <taxon>Lygus</taxon>
    </lineage>
</organism>
<sequence>TALRAKDPVRQHSDVVYVIPCRDCPTDYVGQTKQYIKDRNSKHAYECHGTDDAPDMCALARHAVEMNHEFDFDATRILDREPVLGRRLFKEMAYIHMDPNACNKRTDTSGLSSVYAGILAEVQRCNSGE</sequence>
<accession>A0A0A9VXZ2</accession>
<evidence type="ECO:0000313" key="1">
    <source>
        <dbReference type="EMBL" id="JAG01052.1"/>
    </source>
</evidence>
<proteinExistence type="predicted"/>
<feature type="non-terminal residue" evidence="1">
    <location>
        <position position="1"/>
    </location>
</feature>
<dbReference type="AlphaFoldDB" id="A0A0A9VXZ2"/>
<reference evidence="1" key="2">
    <citation type="submission" date="2014-07" db="EMBL/GenBank/DDBJ databases">
        <authorList>
            <person name="Hull J."/>
        </authorList>
    </citation>
    <scope>NUCLEOTIDE SEQUENCE</scope>
</reference>
<name>A0A0A9VXZ2_LYGHE</name>
<dbReference type="CDD" id="cd10442">
    <property type="entry name" value="GIY-YIG_PLEs"/>
    <property type="match status" value="1"/>
</dbReference>